<organism evidence="2 3">
    <name type="scientific">Hydra vulgaris</name>
    <name type="common">Hydra</name>
    <name type="synonym">Hydra attenuata</name>
    <dbReference type="NCBI Taxonomy" id="6087"/>
    <lineage>
        <taxon>Eukaryota</taxon>
        <taxon>Metazoa</taxon>
        <taxon>Cnidaria</taxon>
        <taxon>Hydrozoa</taxon>
        <taxon>Hydroidolina</taxon>
        <taxon>Anthoathecata</taxon>
        <taxon>Aplanulata</taxon>
        <taxon>Hydridae</taxon>
        <taxon>Hydra</taxon>
    </lineage>
</organism>
<protein>
    <submittedName>
        <fullName evidence="3 4">Uncharacterized protein LOC105848339 isoform X3</fullName>
    </submittedName>
</protein>
<feature type="coiled-coil region" evidence="1">
    <location>
        <begin position="48"/>
        <end position="75"/>
    </location>
</feature>
<dbReference type="RefSeq" id="XP_065647663.1">
    <property type="nucleotide sequence ID" value="XM_065791591.1"/>
</dbReference>
<dbReference type="RefSeq" id="XP_065647662.1">
    <property type="nucleotide sequence ID" value="XM_065791590.1"/>
</dbReference>
<feature type="coiled-coil region" evidence="1">
    <location>
        <begin position="540"/>
        <end position="567"/>
    </location>
</feature>
<name>A0ABM4BFA4_HYDVU</name>
<dbReference type="Proteomes" id="UP001652625">
    <property type="component" value="Chromosome 02"/>
</dbReference>
<proteinExistence type="predicted"/>
<keyword evidence="2" id="KW-1185">Reference proteome</keyword>
<reference evidence="2 3" key="1">
    <citation type="submission" date="2025-05" db="UniProtKB">
        <authorList>
            <consortium name="RefSeq"/>
        </authorList>
    </citation>
    <scope>NUCLEOTIDE SEQUENCE [LARGE SCALE GENOMIC DNA]</scope>
</reference>
<evidence type="ECO:0000313" key="3">
    <source>
        <dbReference type="RefSeq" id="XP_065647662.1"/>
    </source>
</evidence>
<evidence type="ECO:0000256" key="1">
    <source>
        <dbReference type="SAM" id="Coils"/>
    </source>
</evidence>
<gene>
    <name evidence="3 4" type="primary">LOC105848339</name>
</gene>
<evidence type="ECO:0000313" key="2">
    <source>
        <dbReference type="Proteomes" id="UP001652625"/>
    </source>
</evidence>
<evidence type="ECO:0000313" key="4">
    <source>
        <dbReference type="RefSeq" id="XP_065647663.1"/>
    </source>
</evidence>
<sequence>MFLSGSSKNSSISNAGSWFSHSIPDNIEKIKECLVREVKKQKEIGQCYSALQNKYDNLLRKHAEAENTIDTYRIKINNNTNVIKDSNLSKSVLQLPQKENKCLLRTYSLPRSSITCKDADFLETFQLLVRRVKNLEENVQCIHNGILQSLFDNDFELLEVFEIVKKDYTIMLNELQFFNKKEESSNFLVENIDELNNLEFELYKIGLRLEELHESLYGMLEKNGKGACAINGDEKVEEQLNVSCSSKSEKTSSEKISVTGMSSFNNNNKDYKMLDGIVDARYLSQSLRPVDSNEAANVSHLRKTSDSVVNSRKCSLSTDFKTDHHNEMKCYAKKSSIILNPLNNTEDSGFIESELNNHNGKILGTLIDNTPSTKKLDSSSNLFKENGIDKDFQVRLCFLKDFIYAKQHGKKVKTYKVTKKKRKPMSDSLFLESDLSYVNDQSTEEYDEGVIKPESPLKKLQNQINEIYCIVQSMKKTVHKYLNCEYSDEDEVCSTDSDQQSFYSPLPMSNFPSSKVFKIKGEQSLHLDKISCDNLNSFSSKQLLNNIFEQQTELNKLSEKIDKLADKFDGGLFKFIRQGNEREEEFKILQKLDEKKKKSVGIQTFHSCFEDQCICDHFFTSKDLQMQNTFNFNSYFQNGETRQSDLNHNKQSCTFCITSNFKAESPNLTLSQVYKNNLNNDLMGTNASENMEKSLLRATFAANTMEKLSRKLIHNFCQDFFDAGPEEL</sequence>
<accession>A0ABM4BFA4</accession>
<dbReference type="GeneID" id="105848339"/>
<keyword evidence="1" id="KW-0175">Coiled coil</keyword>